<proteinExistence type="predicted"/>
<reference evidence="2 3" key="1">
    <citation type="journal article" date="2020" name="G3 (Bethesda)">
        <title>Improved Reference Genome for Cyclotella cryptica CCMP332, a Model for Cell Wall Morphogenesis, Salinity Adaptation, and Lipid Production in Diatoms (Bacillariophyta).</title>
        <authorList>
            <person name="Roberts W.R."/>
            <person name="Downey K.M."/>
            <person name="Ruck E.C."/>
            <person name="Traller J.C."/>
            <person name="Alverson A.J."/>
        </authorList>
    </citation>
    <scope>NUCLEOTIDE SEQUENCE [LARGE SCALE GENOMIC DNA]</scope>
    <source>
        <strain evidence="2 3">CCMP332</strain>
    </source>
</reference>
<feature type="region of interest" description="Disordered" evidence="1">
    <location>
        <begin position="1"/>
        <end position="30"/>
    </location>
</feature>
<feature type="compositionally biased region" description="Basic and acidic residues" evidence="1">
    <location>
        <begin position="160"/>
        <end position="176"/>
    </location>
</feature>
<keyword evidence="3" id="KW-1185">Reference proteome</keyword>
<protein>
    <recommendedName>
        <fullName evidence="4">Selenoprotein S</fullName>
    </recommendedName>
</protein>
<feature type="compositionally biased region" description="Polar residues" evidence="1">
    <location>
        <begin position="89"/>
        <end position="104"/>
    </location>
</feature>
<evidence type="ECO:0000256" key="1">
    <source>
        <dbReference type="SAM" id="MobiDB-lite"/>
    </source>
</evidence>
<feature type="compositionally biased region" description="Basic and acidic residues" evidence="1">
    <location>
        <begin position="74"/>
        <end position="88"/>
    </location>
</feature>
<dbReference type="AlphaFoldDB" id="A0ABD3NM66"/>
<organism evidence="2 3">
    <name type="scientific">Cyclotella cryptica</name>
    <dbReference type="NCBI Taxonomy" id="29204"/>
    <lineage>
        <taxon>Eukaryota</taxon>
        <taxon>Sar</taxon>
        <taxon>Stramenopiles</taxon>
        <taxon>Ochrophyta</taxon>
        <taxon>Bacillariophyta</taxon>
        <taxon>Coscinodiscophyceae</taxon>
        <taxon>Thalassiosirophycidae</taxon>
        <taxon>Stephanodiscales</taxon>
        <taxon>Stephanodiscaceae</taxon>
        <taxon>Cyclotella</taxon>
    </lineage>
</organism>
<evidence type="ECO:0008006" key="4">
    <source>
        <dbReference type="Google" id="ProtNLM"/>
    </source>
</evidence>
<sequence length="220" mass="24742">MEEVTSQTGPQTLTFANHPNNASRAGFQPRPKPGPQLWAIVLASVGLYYLWTRILGRPLPSFLRKGGQRIGSKGHSDTEMAAAREKQQQRLLQIVTNTNTSNNKEGGKVRERTNNAGNTPTPNTASSSSLEEQRQQRLAQEKQRELEEKKRKQRQLYLRKKAELEKQEEEQKKDEEFGPGWRYRQDPSVVRNVVNGMDPQSGGGGDEGGYKPQVCTRRGG</sequence>
<feature type="compositionally biased region" description="Low complexity" evidence="1">
    <location>
        <begin position="114"/>
        <end position="130"/>
    </location>
</feature>
<dbReference type="EMBL" id="JABMIG020000470">
    <property type="protein sequence ID" value="KAL3777003.1"/>
    <property type="molecule type" value="Genomic_DNA"/>
</dbReference>
<name>A0ABD3NM66_9STRA</name>
<feature type="compositionally biased region" description="Basic and acidic residues" evidence="1">
    <location>
        <begin position="131"/>
        <end position="150"/>
    </location>
</feature>
<dbReference type="Proteomes" id="UP001516023">
    <property type="component" value="Unassembled WGS sequence"/>
</dbReference>
<feature type="region of interest" description="Disordered" evidence="1">
    <location>
        <begin position="66"/>
        <end position="220"/>
    </location>
</feature>
<comment type="caution">
    <text evidence="2">The sequence shown here is derived from an EMBL/GenBank/DDBJ whole genome shotgun (WGS) entry which is preliminary data.</text>
</comment>
<feature type="compositionally biased region" description="Polar residues" evidence="1">
    <location>
        <begin position="1"/>
        <end position="23"/>
    </location>
</feature>
<evidence type="ECO:0000313" key="3">
    <source>
        <dbReference type="Proteomes" id="UP001516023"/>
    </source>
</evidence>
<evidence type="ECO:0000313" key="2">
    <source>
        <dbReference type="EMBL" id="KAL3777003.1"/>
    </source>
</evidence>
<gene>
    <name evidence="2" type="ORF">HJC23_006778</name>
</gene>
<accession>A0ABD3NM66</accession>